<evidence type="ECO:0000313" key="4">
    <source>
        <dbReference type="Proteomes" id="UP001226762"/>
    </source>
</evidence>
<keyword evidence="1" id="KW-1133">Transmembrane helix</keyword>
<gene>
    <name evidence="3" type="ORF">NO357_19655</name>
</gene>
<comment type="caution">
    <text evidence="3">The sequence shown here is derived from an EMBL/GenBank/DDBJ whole genome shotgun (WGS) entry which is preliminary data.</text>
</comment>
<dbReference type="EMBL" id="JANHAX010000007">
    <property type="protein sequence ID" value="MDQ2092124.1"/>
    <property type="molecule type" value="Genomic_DNA"/>
</dbReference>
<dbReference type="RefSeq" id="WP_306737427.1">
    <property type="nucleotide sequence ID" value="NZ_JANHAX010000007.1"/>
</dbReference>
<dbReference type="Pfam" id="PF09608">
    <property type="entry name" value="Alph_Pro_TM"/>
    <property type="match status" value="1"/>
</dbReference>
<feature type="chain" id="PRO_5042119928" evidence="2">
    <location>
        <begin position="21"/>
        <end position="256"/>
    </location>
</feature>
<accession>A0AAE3WG91</accession>
<sequence>MKRLAVLLILIFTATLPVHANEDVVLGLSQNRIAITANFDGSEILIFGAVKRDGPIPAGNPLDVVVAIEGPSAALTVRRKERKFGIWVNTDTMHVDSAPAFYAVAASGPLKEVLTETEDQRHHISIPETIKAIGATEEVADPQPFTDAVIRIRGASGLYQILENQVEIAEQTLFRTSVALPSNLTEGHYKTRVFLTRDGKVVSHYETTIDVQKVGLERFLFNLSREKPLIYGLMSLAIAIAAGWGASAFFRIFQRT</sequence>
<dbReference type="AlphaFoldDB" id="A0AAE3WG91"/>
<feature type="transmembrane region" description="Helical" evidence="1">
    <location>
        <begin position="229"/>
        <end position="253"/>
    </location>
</feature>
<keyword evidence="1" id="KW-0812">Transmembrane</keyword>
<reference evidence="3" key="2">
    <citation type="submission" date="2023-02" db="EMBL/GenBank/DDBJ databases">
        <title>'Rhodoalgimonas zhirmunskyi' gen. nov., isolated from a red alga.</title>
        <authorList>
            <person name="Nedashkovskaya O.I."/>
            <person name="Otstavnykh N.Y."/>
            <person name="Bystritskaya E.P."/>
            <person name="Balabanova L.A."/>
            <person name="Isaeva M.P."/>
        </authorList>
    </citation>
    <scope>NUCLEOTIDE SEQUENCE</scope>
    <source>
        <strain evidence="3">KCTC 52189</strain>
    </source>
</reference>
<reference evidence="3" key="1">
    <citation type="submission" date="2022-07" db="EMBL/GenBank/DDBJ databases">
        <authorList>
            <person name="Otstavnykh N."/>
            <person name="Isaeva M."/>
            <person name="Bystritskaya E."/>
        </authorList>
    </citation>
    <scope>NUCLEOTIDE SEQUENCE</scope>
    <source>
        <strain evidence="3">KCTC 52189</strain>
    </source>
</reference>
<evidence type="ECO:0000256" key="2">
    <source>
        <dbReference type="SAM" id="SignalP"/>
    </source>
</evidence>
<proteinExistence type="predicted"/>
<keyword evidence="4" id="KW-1185">Reference proteome</keyword>
<protein>
    <submittedName>
        <fullName evidence="3">TIGR02186 family protein</fullName>
    </submittedName>
</protein>
<name>A0AAE3WG91_9RHOB</name>
<dbReference type="Proteomes" id="UP001226762">
    <property type="component" value="Unassembled WGS sequence"/>
</dbReference>
<evidence type="ECO:0000313" key="3">
    <source>
        <dbReference type="EMBL" id="MDQ2092124.1"/>
    </source>
</evidence>
<dbReference type="InterPro" id="IPR019088">
    <property type="entry name" value="CHP02186-rel_TM"/>
</dbReference>
<keyword evidence="2" id="KW-0732">Signal</keyword>
<organism evidence="3 4">
    <name type="scientific">Marimonas arenosa</name>
    <dbReference type="NCBI Taxonomy" id="1795305"/>
    <lineage>
        <taxon>Bacteria</taxon>
        <taxon>Pseudomonadati</taxon>
        <taxon>Pseudomonadota</taxon>
        <taxon>Alphaproteobacteria</taxon>
        <taxon>Rhodobacterales</taxon>
        <taxon>Paracoccaceae</taxon>
        <taxon>Marimonas</taxon>
    </lineage>
</organism>
<evidence type="ECO:0000256" key="1">
    <source>
        <dbReference type="SAM" id="Phobius"/>
    </source>
</evidence>
<feature type="signal peptide" evidence="2">
    <location>
        <begin position="1"/>
        <end position="20"/>
    </location>
</feature>
<keyword evidence="1" id="KW-0472">Membrane</keyword>